<gene>
    <name evidence="2" type="ORF">POM88_027645</name>
</gene>
<protein>
    <submittedName>
        <fullName evidence="2">Uncharacterized protein</fullName>
    </submittedName>
</protein>
<reference evidence="2" key="1">
    <citation type="submission" date="2023-02" db="EMBL/GenBank/DDBJ databases">
        <title>Genome of toxic invasive species Heracleum sosnowskyi carries increased number of genes despite the absence of recent whole-genome duplications.</title>
        <authorList>
            <person name="Schelkunov M."/>
            <person name="Shtratnikova V."/>
            <person name="Makarenko M."/>
            <person name="Klepikova A."/>
            <person name="Omelchenko D."/>
            <person name="Novikova G."/>
            <person name="Obukhova E."/>
            <person name="Bogdanov V."/>
            <person name="Penin A."/>
            <person name="Logacheva M."/>
        </authorList>
    </citation>
    <scope>NUCLEOTIDE SEQUENCE</scope>
    <source>
        <strain evidence="2">Hsosn_3</strain>
        <tissue evidence="2">Leaf</tissue>
    </source>
</reference>
<keyword evidence="3" id="KW-1185">Reference proteome</keyword>
<sequence>MSPPPLNPPVSIQFKQGIHHGYHQINGRNKLAVKVTRSMEGTSKKTDTKLAEKDKQNAAKIASNKAKSGKPKKGHYKDEHFKKYPPLPTQRVDKAPFKKRAKENRANGCVQL</sequence>
<evidence type="ECO:0000256" key="1">
    <source>
        <dbReference type="SAM" id="MobiDB-lite"/>
    </source>
</evidence>
<feature type="region of interest" description="Disordered" evidence="1">
    <location>
        <begin position="37"/>
        <end position="91"/>
    </location>
</feature>
<name>A0AAD8I8C3_9APIA</name>
<evidence type="ECO:0000313" key="2">
    <source>
        <dbReference type="EMBL" id="KAK1380901.1"/>
    </source>
</evidence>
<organism evidence="2 3">
    <name type="scientific">Heracleum sosnowskyi</name>
    <dbReference type="NCBI Taxonomy" id="360622"/>
    <lineage>
        <taxon>Eukaryota</taxon>
        <taxon>Viridiplantae</taxon>
        <taxon>Streptophyta</taxon>
        <taxon>Embryophyta</taxon>
        <taxon>Tracheophyta</taxon>
        <taxon>Spermatophyta</taxon>
        <taxon>Magnoliopsida</taxon>
        <taxon>eudicotyledons</taxon>
        <taxon>Gunneridae</taxon>
        <taxon>Pentapetalae</taxon>
        <taxon>asterids</taxon>
        <taxon>campanulids</taxon>
        <taxon>Apiales</taxon>
        <taxon>Apiaceae</taxon>
        <taxon>Apioideae</taxon>
        <taxon>apioid superclade</taxon>
        <taxon>Tordylieae</taxon>
        <taxon>Tordyliinae</taxon>
        <taxon>Heracleum</taxon>
    </lineage>
</organism>
<dbReference type="Proteomes" id="UP001237642">
    <property type="component" value="Unassembled WGS sequence"/>
</dbReference>
<comment type="caution">
    <text evidence="2">The sequence shown here is derived from an EMBL/GenBank/DDBJ whole genome shotgun (WGS) entry which is preliminary data.</text>
</comment>
<accession>A0AAD8I8C3</accession>
<dbReference type="AlphaFoldDB" id="A0AAD8I8C3"/>
<feature type="compositionally biased region" description="Basic and acidic residues" evidence="1">
    <location>
        <begin position="42"/>
        <end position="57"/>
    </location>
</feature>
<dbReference type="EMBL" id="JAUIZM010000006">
    <property type="protein sequence ID" value="KAK1380901.1"/>
    <property type="molecule type" value="Genomic_DNA"/>
</dbReference>
<reference evidence="2" key="2">
    <citation type="submission" date="2023-05" db="EMBL/GenBank/DDBJ databases">
        <authorList>
            <person name="Schelkunov M.I."/>
        </authorList>
    </citation>
    <scope>NUCLEOTIDE SEQUENCE</scope>
    <source>
        <strain evidence="2">Hsosn_3</strain>
        <tissue evidence="2">Leaf</tissue>
    </source>
</reference>
<evidence type="ECO:0000313" key="3">
    <source>
        <dbReference type="Proteomes" id="UP001237642"/>
    </source>
</evidence>
<proteinExistence type="predicted"/>